<dbReference type="EC" id="2.7.7.7" evidence="2"/>
<dbReference type="Pfam" id="PF14716">
    <property type="entry name" value="HHH_8"/>
    <property type="match status" value="1"/>
</dbReference>
<dbReference type="SMART" id="SM00481">
    <property type="entry name" value="POLIIIAc"/>
    <property type="match status" value="1"/>
</dbReference>
<dbReference type="InterPro" id="IPR050243">
    <property type="entry name" value="PHP_phosphatase"/>
</dbReference>
<dbReference type="Proteomes" id="UP000000663">
    <property type="component" value="Chromosome"/>
</dbReference>
<evidence type="ECO:0000259" key="10">
    <source>
        <dbReference type="SMART" id="SM00481"/>
    </source>
</evidence>
<dbReference type="SUPFAM" id="SSF47781">
    <property type="entry name" value="RuvA domain 2-like"/>
    <property type="match status" value="1"/>
</dbReference>
<evidence type="ECO:0000256" key="5">
    <source>
        <dbReference type="ARBA" id="ARBA00022695"/>
    </source>
</evidence>
<dbReference type="CDD" id="cd07436">
    <property type="entry name" value="PHP_PolX"/>
    <property type="match status" value="1"/>
</dbReference>
<comment type="cofactor">
    <cofactor evidence="1">
        <name>Mg(2+)</name>
        <dbReference type="ChEBI" id="CHEBI:18420"/>
    </cofactor>
</comment>
<dbReference type="InterPro" id="IPR004013">
    <property type="entry name" value="PHP_dom"/>
</dbReference>
<evidence type="ECO:0000256" key="1">
    <source>
        <dbReference type="ARBA" id="ARBA00001946"/>
    </source>
</evidence>
<evidence type="ECO:0000256" key="7">
    <source>
        <dbReference type="ARBA" id="ARBA00022932"/>
    </source>
</evidence>
<dbReference type="OrthoDB" id="8999at2157"/>
<dbReference type="InterPro" id="IPR029398">
    <property type="entry name" value="PolB_thumb"/>
</dbReference>
<dbReference type="SUPFAM" id="SSF47802">
    <property type="entry name" value="DNA polymerase beta, N-terminal domain-like"/>
    <property type="match status" value="1"/>
</dbReference>
<dbReference type="eggNOG" id="arCOG00305">
    <property type="taxonomic scope" value="Archaea"/>
</dbReference>
<evidence type="ECO:0000259" key="11">
    <source>
        <dbReference type="SMART" id="SM00483"/>
    </source>
</evidence>
<feature type="domain" description="Polymerase/histidinol phosphatase N-terminal" evidence="10">
    <location>
        <begin position="341"/>
        <end position="420"/>
    </location>
</feature>
<comment type="catalytic activity">
    <reaction evidence="8">
        <text>DNA(n) + a 2'-deoxyribonucleoside 5'-triphosphate = DNA(n+1) + diphosphate</text>
        <dbReference type="Rhea" id="RHEA:22508"/>
        <dbReference type="Rhea" id="RHEA-COMP:17339"/>
        <dbReference type="Rhea" id="RHEA-COMP:17340"/>
        <dbReference type="ChEBI" id="CHEBI:33019"/>
        <dbReference type="ChEBI" id="CHEBI:61560"/>
        <dbReference type="ChEBI" id="CHEBI:173112"/>
        <dbReference type="EC" id="2.7.7.7"/>
    </reaction>
</comment>
<dbReference type="SUPFAM" id="SSF89550">
    <property type="entry name" value="PHP domain-like"/>
    <property type="match status" value="1"/>
</dbReference>
<dbReference type="InterPro" id="IPR016195">
    <property type="entry name" value="Pol/histidinol_Pase-like"/>
</dbReference>
<evidence type="ECO:0000313" key="12">
    <source>
        <dbReference type="EMBL" id="CAJ36494.1"/>
    </source>
</evidence>
<evidence type="ECO:0000259" key="9">
    <source>
        <dbReference type="SMART" id="SM00278"/>
    </source>
</evidence>
<dbReference type="InterPro" id="IPR047967">
    <property type="entry name" value="PolX_PHP"/>
</dbReference>
<keyword evidence="4 12" id="KW-0808">Transferase</keyword>
<evidence type="ECO:0000256" key="6">
    <source>
        <dbReference type="ARBA" id="ARBA00022705"/>
    </source>
</evidence>
<dbReference type="AlphaFoldDB" id="Q0W549"/>
<dbReference type="GO" id="GO:0003887">
    <property type="term" value="F:DNA-directed DNA polymerase activity"/>
    <property type="evidence" value="ECO:0007669"/>
    <property type="project" value="UniProtKB-KW"/>
</dbReference>
<dbReference type="SMART" id="SM00483">
    <property type="entry name" value="POLXc"/>
    <property type="match status" value="1"/>
</dbReference>
<feature type="domain" description="DNA-directed DNA polymerase X" evidence="11">
    <location>
        <begin position="1"/>
        <end position="317"/>
    </location>
</feature>
<dbReference type="InterPro" id="IPR027421">
    <property type="entry name" value="DNA_pol_lamdba_lyase_dom_sf"/>
</dbReference>
<dbReference type="Gene3D" id="1.10.150.20">
    <property type="entry name" value="5' to 3' exonuclease, C-terminal subdomain"/>
    <property type="match status" value="1"/>
</dbReference>
<dbReference type="InterPro" id="IPR002054">
    <property type="entry name" value="DNA-dir_DNA_pol_X"/>
</dbReference>
<dbReference type="GO" id="GO:0005829">
    <property type="term" value="C:cytosol"/>
    <property type="evidence" value="ECO:0007669"/>
    <property type="project" value="TreeGrafter"/>
</dbReference>
<dbReference type="Gene3D" id="3.30.210.10">
    <property type="entry name" value="DNA polymerase, thumb domain"/>
    <property type="match status" value="1"/>
</dbReference>
<dbReference type="GO" id="GO:0042578">
    <property type="term" value="F:phosphoric ester hydrolase activity"/>
    <property type="evidence" value="ECO:0007669"/>
    <property type="project" value="TreeGrafter"/>
</dbReference>
<dbReference type="GO" id="GO:0008270">
    <property type="term" value="F:zinc ion binding"/>
    <property type="evidence" value="ECO:0007669"/>
    <property type="project" value="TreeGrafter"/>
</dbReference>
<dbReference type="GO" id="GO:0006281">
    <property type="term" value="P:DNA repair"/>
    <property type="evidence" value="ECO:0007669"/>
    <property type="project" value="InterPro"/>
</dbReference>
<feature type="domain" description="Helix-hairpin-helix DNA-binding motif class 1" evidence="9">
    <location>
        <begin position="52"/>
        <end position="71"/>
    </location>
</feature>
<dbReference type="CDD" id="cd00141">
    <property type="entry name" value="NT_POLXc"/>
    <property type="match status" value="1"/>
</dbReference>
<dbReference type="InterPro" id="IPR010996">
    <property type="entry name" value="HHH_MUS81"/>
</dbReference>
<dbReference type="GO" id="GO:0003677">
    <property type="term" value="F:DNA binding"/>
    <property type="evidence" value="ECO:0007669"/>
    <property type="project" value="InterPro"/>
</dbReference>
<dbReference type="NCBIfam" id="NF006375">
    <property type="entry name" value="PRK08609.1"/>
    <property type="match status" value="1"/>
</dbReference>
<keyword evidence="6" id="KW-0235">DNA replication</keyword>
<dbReference type="Pfam" id="PF14520">
    <property type="entry name" value="HHH_5"/>
    <property type="match status" value="1"/>
</dbReference>
<evidence type="ECO:0000256" key="3">
    <source>
        <dbReference type="ARBA" id="ARBA00022634"/>
    </source>
</evidence>
<feature type="domain" description="Helix-hairpin-helix DNA-binding motif class 1" evidence="9">
    <location>
        <begin position="92"/>
        <end position="111"/>
    </location>
</feature>
<name>Q0W549_METAR</name>
<organism evidence="12 13">
    <name type="scientific">Methanocella arvoryzae (strain DSM 22066 / NBRC 105507 / MRE50)</name>
    <dbReference type="NCBI Taxonomy" id="351160"/>
    <lineage>
        <taxon>Archaea</taxon>
        <taxon>Methanobacteriati</taxon>
        <taxon>Methanobacteriota</taxon>
        <taxon>Stenosarchaea group</taxon>
        <taxon>Methanomicrobia</taxon>
        <taxon>Methanocellales</taxon>
        <taxon>Methanocellaceae</taxon>
        <taxon>Methanocella</taxon>
    </lineage>
</organism>
<dbReference type="PIRSF" id="PIRSF005047">
    <property type="entry name" value="UCP005047_YshC"/>
    <property type="match status" value="1"/>
</dbReference>
<dbReference type="STRING" id="351160.RCIX1179"/>
<evidence type="ECO:0000256" key="2">
    <source>
        <dbReference type="ARBA" id="ARBA00012417"/>
    </source>
</evidence>
<feature type="domain" description="Helix-hairpin-helix DNA-binding motif class 1" evidence="9">
    <location>
        <begin position="127"/>
        <end position="146"/>
    </location>
</feature>
<dbReference type="PANTHER" id="PTHR36928:SF1">
    <property type="entry name" value="PHOSPHATASE YCDX-RELATED"/>
    <property type="match status" value="1"/>
</dbReference>
<dbReference type="Pfam" id="PF14791">
    <property type="entry name" value="DNA_pol_B_thumb"/>
    <property type="match status" value="1"/>
</dbReference>
<dbReference type="InterPro" id="IPR003583">
    <property type="entry name" value="Hlx-hairpin-Hlx_DNA-bd_motif"/>
</dbReference>
<dbReference type="KEGG" id="rci:RCIX1179"/>
<reference evidence="12 13" key="1">
    <citation type="journal article" date="2006" name="Science">
        <title>Genome of rice cluster I archaea -- the key methane producers in the rice rhizosphere.</title>
        <authorList>
            <person name="Erkel C."/>
            <person name="Kube M."/>
            <person name="Reinhardt R."/>
            <person name="Liesack W."/>
        </authorList>
    </citation>
    <scope>NUCLEOTIDE SEQUENCE [LARGE SCALE GENOMIC DNA]</scope>
    <source>
        <strain evidence="13">DSM 22066 / NBRC 105507 / MRE50</strain>
    </source>
</reference>
<keyword evidence="5 12" id="KW-0548">Nucleotidyltransferase</keyword>
<dbReference type="InterPro" id="IPR037160">
    <property type="entry name" value="DNA_Pol_thumb_sf"/>
</dbReference>
<accession>Q0W549</accession>
<dbReference type="Gene3D" id="3.20.20.140">
    <property type="entry name" value="Metal-dependent hydrolases"/>
    <property type="match status" value="1"/>
</dbReference>
<dbReference type="FunFam" id="3.20.20.140:FF:000047">
    <property type="entry name" value="PHP domain-containing protein"/>
    <property type="match status" value="1"/>
</dbReference>
<dbReference type="Gene3D" id="3.30.460.10">
    <property type="entry name" value="Beta Polymerase, domain 2"/>
    <property type="match status" value="1"/>
</dbReference>
<dbReference type="Gene3D" id="1.10.150.110">
    <property type="entry name" value="DNA polymerase beta, N-terminal domain-like"/>
    <property type="match status" value="1"/>
</dbReference>
<proteinExistence type="predicted"/>
<dbReference type="InterPro" id="IPR010994">
    <property type="entry name" value="RuvA_2-like"/>
</dbReference>
<keyword evidence="3" id="KW-0237">DNA synthesis</keyword>
<evidence type="ECO:0000256" key="8">
    <source>
        <dbReference type="ARBA" id="ARBA00049244"/>
    </source>
</evidence>
<evidence type="ECO:0000313" key="13">
    <source>
        <dbReference type="Proteomes" id="UP000000663"/>
    </source>
</evidence>
<sequence>MKKNDEVSAVLYDISRLLELEGEEAYRIRAYRKASQSVSSLEGDIEEYYKEGRLRDIPGVGPSIGSVIEELLRTGRSGLLETLKKETPLELYEVIEVPGIGRKTALKVHRALGVATIEEFRDAARSHRIRRIKGLGDKVEKKILDALDRHNKALSETRIPVFRASAIAAEIMGYFKDCEGLAQADVAGSLRRRAPMIGDIDIVAAAHDPAEVIDCFCNMPITRIVKDRGEHHAEITTRYRVDAKLKIVSRDNYGLRLALNTGSKAHLRELEKRAMARGDRLSKEGFYKGGEEKVKFPREEGLYRALGLEYIPPELREGRGEVDAAAKGTLPDLITVEDIRGDLHVHTEWSDGSSSIQDMAMAARAKGYEYVAICDHSKSLHIANGLSIERLRDQMAEIDRLNDTLENFTILKGSEVDIMPDGSLDLPDDVLEDLDIVVGSVHTQLRQDADVVTRRVINALENEHLTILAHPTSRILGRREPTAIDIDRVIEAAKENNKVLEVNAYPDRLDLSDEHVKKAMDAGVMVSIDTDSHGIAELDYMEFGVNNARRGWATKARVLNTLSTGALLEYIERY</sequence>
<dbReference type="InterPro" id="IPR003141">
    <property type="entry name" value="Pol/His_phosphatase_N"/>
</dbReference>
<keyword evidence="7 12" id="KW-0239">DNA-directed DNA polymerase</keyword>
<dbReference type="InterPro" id="IPR022311">
    <property type="entry name" value="PolX-like"/>
</dbReference>
<keyword evidence="13" id="KW-1185">Reference proteome</keyword>
<dbReference type="NCBIfam" id="NF005928">
    <property type="entry name" value="PRK07945.1"/>
    <property type="match status" value="1"/>
</dbReference>
<gene>
    <name evidence="12" type="primary">polX</name>
    <name evidence="12" type="ORF">RCIX1179</name>
</gene>
<dbReference type="InterPro" id="IPR043519">
    <property type="entry name" value="NT_sf"/>
</dbReference>
<dbReference type="SMART" id="SM00278">
    <property type="entry name" value="HhH1"/>
    <property type="match status" value="3"/>
</dbReference>
<dbReference type="Pfam" id="PF02811">
    <property type="entry name" value="PHP"/>
    <property type="match status" value="1"/>
</dbReference>
<dbReference type="PANTHER" id="PTHR36928">
    <property type="entry name" value="PHOSPHATASE YCDX-RELATED"/>
    <property type="match status" value="1"/>
</dbReference>
<dbReference type="EMBL" id="AM114193">
    <property type="protein sequence ID" value="CAJ36494.1"/>
    <property type="molecule type" value="Genomic_DNA"/>
</dbReference>
<protein>
    <recommendedName>
        <fullName evidence="2">DNA-directed DNA polymerase</fullName>
        <ecNumber evidence="2">2.7.7.7</ecNumber>
    </recommendedName>
</protein>
<dbReference type="SUPFAM" id="SSF81301">
    <property type="entry name" value="Nucleotidyltransferase"/>
    <property type="match status" value="1"/>
</dbReference>
<evidence type="ECO:0000256" key="4">
    <source>
        <dbReference type="ARBA" id="ARBA00022679"/>
    </source>
</evidence>